<organism evidence="2 3">
    <name type="scientific">Aspergillus brasiliensis (strain CBS 101740 / IMI 381727 / IBT 21946)</name>
    <dbReference type="NCBI Taxonomy" id="767769"/>
    <lineage>
        <taxon>Eukaryota</taxon>
        <taxon>Fungi</taxon>
        <taxon>Dikarya</taxon>
        <taxon>Ascomycota</taxon>
        <taxon>Pezizomycotina</taxon>
        <taxon>Eurotiomycetes</taxon>
        <taxon>Eurotiomycetidae</taxon>
        <taxon>Eurotiales</taxon>
        <taxon>Aspergillaceae</taxon>
        <taxon>Aspergillus</taxon>
        <taxon>Aspergillus subgen. Circumdati</taxon>
    </lineage>
</organism>
<dbReference type="AlphaFoldDB" id="A0A1L9UCI9"/>
<name>A0A1L9UCI9_ASPBC</name>
<evidence type="ECO:0000256" key="1">
    <source>
        <dbReference type="SAM" id="MobiDB-lite"/>
    </source>
</evidence>
<feature type="region of interest" description="Disordered" evidence="1">
    <location>
        <begin position="40"/>
        <end position="68"/>
    </location>
</feature>
<dbReference type="RefSeq" id="XP_067476643.1">
    <property type="nucleotide sequence ID" value="XM_067622410.1"/>
</dbReference>
<dbReference type="OrthoDB" id="10589364at2759"/>
<dbReference type="VEuPathDB" id="FungiDB:ASPBRDRAFT_276459"/>
<evidence type="ECO:0000313" key="3">
    <source>
        <dbReference type="Proteomes" id="UP000184499"/>
    </source>
</evidence>
<sequence>MKIIIHRKQEGKAETTMPMAAYIHALLSALHEQHKGVTRVRKKAGAGKPKISSQRTRADVRKGDNPNSLSTQVVQFENLVEKKQEKKKPKHTCSRVSRSLSSDVARFYESLRHRFEIRALSLVNHNAGRHVKLVFDDVPPQIARRLHRKT</sequence>
<evidence type="ECO:0000313" key="2">
    <source>
        <dbReference type="EMBL" id="OJJ69394.1"/>
    </source>
</evidence>
<reference evidence="3" key="1">
    <citation type="journal article" date="2017" name="Genome Biol.">
        <title>Comparative genomics reveals high biological diversity and specific adaptations in the industrially and medically important fungal genus Aspergillus.</title>
        <authorList>
            <person name="de Vries R.P."/>
            <person name="Riley R."/>
            <person name="Wiebenga A."/>
            <person name="Aguilar-Osorio G."/>
            <person name="Amillis S."/>
            <person name="Uchima C.A."/>
            <person name="Anderluh G."/>
            <person name="Asadollahi M."/>
            <person name="Askin M."/>
            <person name="Barry K."/>
            <person name="Battaglia E."/>
            <person name="Bayram O."/>
            <person name="Benocci T."/>
            <person name="Braus-Stromeyer S.A."/>
            <person name="Caldana C."/>
            <person name="Canovas D."/>
            <person name="Cerqueira G.C."/>
            <person name="Chen F."/>
            <person name="Chen W."/>
            <person name="Choi C."/>
            <person name="Clum A."/>
            <person name="Dos Santos R.A."/>
            <person name="Damasio A.R."/>
            <person name="Diallinas G."/>
            <person name="Emri T."/>
            <person name="Fekete E."/>
            <person name="Flipphi M."/>
            <person name="Freyberg S."/>
            <person name="Gallo A."/>
            <person name="Gournas C."/>
            <person name="Habgood R."/>
            <person name="Hainaut M."/>
            <person name="Harispe M.L."/>
            <person name="Henrissat B."/>
            <person name="Hilden K.S."/>
            <person name="Hope R."/>
            <person name="Hossain A."/>
            <person name="Karabika E."/>
            <person name="Karaffa L."/>
            <person name="Karanyi Z."/>
            <person name="Krasevec N."/>
            <person name="Kuo A."/>
            <person name="Kusch H."/>
            <person name="LaButti K."/>
            <person name="Lagendijk E.L."/>
            <person name="Lapidus A."/>
            <person name="Levasseur A."/>
            <person name="Lindquist E."/>
            <person name="Lipzen A."/>
            <person name="Logrieco A.F."/>
            <person name="MacCabe A."/>
            <person name="Maekelae M.R."/>
            <person name="Malavazi I."/>
            <person name="Melin P."/>
            <person name="Meyer V."/>
            <person name="Mielnichuk N."/>
            <person name="Miskei M."/>
            <person name="Molnar A.P."/>
            <person name="Mule G."/>
            <person name="Ngan C.Y."/>
            <person name="Orejas M."/>
            <person name="Orosz E."/>
            <person name="Ouedraogo J.P."/>
            <person name="Overkamp K.M."/>
            <person name="Park H.-S."/>
            <person name="Perrone G."/>
            <person name="Piumi F."/>
            <person name="Punt P.J."/>
            <person name="Ram A.F."/>
            <person name="Ramon A."/>
            <person name="Rauscher S."/>
            <person name="Record E."/>
            <person name="Riano-Pachon D.M."/>
            <person name="Robert V."/>
            <person name="Roehrig J."/>
            <person name="Ruller R."/>
            <person name="Salamov A."/>
            <person name="Salih N.S."/>
            <person name="Samson R.A."/>
            <person name="Sandor E."/>
            <person name="Sanguinetti M."/>
            <person name="Schuetze T."/>
            <person name="Sepcic K."/>
            <person name="Shelest E."/>
            <person name="Sherlock G."/>
            <person name="Sophianopoulou V."/>
            <person name="Squina F.M."/>
            <person name="Sun H."/>
            <person name="Susca A."/>
            <person name="Todd R.B."/>
            <person name="Tsang A."/>
            <person name="Unkles S.E."/>
            <person name="van de Wiele N."/>
            <person name="van Rossen-Uffink D."/>
            <person name="Oliveira J.V."/>
            <person name="Vesth T.C."/>
            <person name="Visser J."/>
            <person name="Yu J.-H."/>
            <person name="Zhou M."/>
            <person name="Andersen M.R."/>
            <person name="Archer D.B."/>
            <person name="Baker S.E."/>
            <person name="Benoit I."/>
            <person name="Brakhage A.A."/>
            <person name="Braus G.H."/>
            <person name="Fischer R."/>
            <person name="Frisvad J.C."/>
            <person name="Goldman G.H."/>
            <person name="Houbraken J."/>
            <person name="Oakley B."/>
            <person name="Pocsi I."/>
            <person name="Scazzocchio C."/>
            <person name="Seiboth B."/>
            <person name="vanKuyk P.A."/>
            <person name="Wortman J."/>
            <person name="Dyer P.S."/>
            <person name="Grigoriev I.V."/>
        </authorList>
    </citation>
    <scope>NUCLEOTIDE SEQUENCE [LARGE SCALE GENOMIC DNA]</scope>
    <source>
        <strain evidence="3">CBS 101740 / IMI 381727 / IBT 21946</strain>
    </source>
</reference>
<dbReference type="EMBL" id="KV878688">
    <property type="protein sequence ID" value="OJJ69394.1"/>
    <property type="molecule type" value="Genomic_DNA"/>
</dbReference>
<protein>
    <submittedName>
        <fullName evidence="2">Uncharacterized protein</fullName>
    </submittedName>
</protein>
<keyword evidence="3" id="KW-1185">Reference proteome</keyword>
<proteinExistence type="predicted"/>
<dbReference type="GeneID" id="93574898"/>
<dbReference type="Proteomes" id="UP000184499">
    <property type="component" value="Unassembled WGS sequence"/>
</dbReference>
<gene>
    <name evidence="2" type="ORF">ASPBRDRAFT_276459</name>
</gene>
<accession>A0A1L9UCI9</accession>